<dbReference type="GO" id="GO:0016740">
    <property type="term" value="F:transferase activity"/>
    <property type="evidence" value="ECO:0007669"/>
    <property type="project" value="UniProtKB-KW"/>
</dbReference>
<keyword evidence="3" id="KW-1185">Reference proteome</keyword>
<gene>
    <name evidence="2" type="ORF">HG543_21590</name>
</gene>
<proteinExistence type="predicted"/>
<evidence type="ECO:0000256" key="1">
    <source>
        <dbReference type="SAM" id="MobiDB-lite"/>
    </source>
</evidence>
<reference evidence="2 3" key="1">
    <citation type="submission" date="2020-04" db="EMBL/GenBank/DDBJ databases">
        <title>Draft genome of Pyxidicoccus fallax type strain.</title>
        <authorList>
            <person name="Whitworth D.E."/>
        </authorList>
    </citation>
    <scope>NUCLEOTIDE SEQUENCE [LARGE SCALE GENOMIC DNA]</scope>
    <source>
        <strain evidence="2 3">DSM 14698</strain>
    </source>
</reference>
<evidence type="ECO:0000313" key="2">
    <source>
        <dbReference type="EMBL" id="NMO17434.1"/>
    </source>
</evidence>
<accession>A0A848LI90</accession>
<sequence length="333" mass="37339">MTQSTIKVLYITGWCRNGSTILGNVLNEVKGFFHTGELSFLWKNAYGHGSNTFCGCGEALTRCGVWSKVLEEEAPSGSTPEAHAREVVRRQTRAVRTRHTWSILREGTRSEDVREYAATLSRTYRAIAKATGSHTLVDSGKLPSEAALLPHVEGVTPYFLYLVRDPRAATHSWTKTKQYVVPMSALRSTSYWVGFNLASEAVIQRYPERSFFLRYEDFIAEPASVVGALLEHVGARDAVNPVQGRTVHLGKNHTVTGNPDRFRSGPTLLRPEDESWRKELPARARNITQALSWPLMARYGYFQPRRTQAREPVRTDTAARDGKEALRGTGTDR</sequence>
<keyword evidence="2" id="KW-0808">Transferase</keyword>
<organism evidence="2 3">
    <name type="scientific">Pyxidicoccus fallax</name>
    <dbReference type="NCBI Taxonomy" id="394095"/>
    <lineage>
        <taxon>Bacteria</taxon>
        <taxon>Pseudomonadati</taxon>
        <taxon>Myxococcota</taxon>
        <taxon>Myxococcia</taxon>
        <taxon>Myxococcales</taxon>
        <taxon>Cystobacterineae</taxon>
        <taxon>Myxococcaceae</taxon>
        <taxon>Pyxidicoccus</taxon>
    </lineage>
</organism>
<dbReference type="InterPro" id="IPR027417">
    <property type="entry name" value="P-loop_NTPase"/>
</dbReference>
<comment type="caution">
    <text evidence="2">The sequence shown here is derived from an EMBL/GenBank/DDBJ whole genome shotgun (WGS) entry which is preliminary data.</text>
</comment>
<feature type="region of interest" description="Disordered" evidence="1">
    <location>
        <begin position="307"/>
        <end position="333"/>
    </location>
</feature>
<dbReference type="SUPFAM" id="SSF52540">
    <property type="entry name" value="P-loop containing nucleoside triphosphate hydrolases"/>
    <property type="match status" value="1"/>
</dbReference>
<dbReference type="EMBL" id="JABBJJ010000098">
    <property type="protein sequence ID" value="NMO17434.1"/>
    <property type="molecule type" value="Genomic_DNA"/>
</dbReference>
<dbReference type="AlphaFoldDB" id="A0A848LI90"/>
<dbReference type="Gene3D" id="3.40.50.300">
    <property type="entry name" value="P-loop containing nucleotide triphosphate hydrolases"/>
    <property type="match status" value="1"/>
</dbReference>
<evidence type="ECO:0000313" key="3">
    <source>
        <dbReference type="Proteomes" id="UP000518300"/>
    </source>
</evidence>
<dbReference type="Proteomes" id="UP000518300">
    <property type="component" value="Unassembled WGS sequence"/>
</dbReference>
<dbReference type="Pfam" id="PF13469">
    <property type="entry name" value="Sulfotransfer_3"/>
    <property type="match status" value="1"/>
</dbReference>
<name>A0A848LI90_9BACT</name>
<dbReference type="RefSeq" id="WP_169346714.1">
    <property type="nucleotide sequence ID" value="NZ_JABBJJ010000098.1"/>
</dbReference>
<feature type="compositionally biased region" description="Basic and acidic residues" evidence="1">
    <location>
        <begin position="308"/>
        <end position="333"/>
    </location>
</feature>
<protein>
    <submittedName>
        <fullName evidence="2">Sulfotransferase</fullName>
    </submittedName>
</protein>